<evidence type="ECO:0000313" key="1">
    <source>
        <dbReference type="EMBL" id="MPN45454.1"/>
    </source>
</evidence>
<reference evidence="1" key="1">
    <citation type="submission" date="2019-08" db="EMBL/GenBank/DDBJ databases">
        <authorList>
            <person name="Kucharzyk K."/>
            <person name="Murdoch R.W."/>
            <person name="Higgins S."/>
            <person name="Loffler F."/>
        </authorList>
    </citation>
    <scope>NUCLEOTIDE SEQUENCE</scope>
</reference>
<sequence>MEIIFQNKYEVYDLKNLIDSNEDIKFYIVVCEIDNKIYHFYKKSTSNKLLAPKKKFFGFEENYLELAVRTLHTAFGLDRESGESSARA</sequence>
<name>A0A645IAV0_9ZZZZ</name>
<dbReference type="AlphaFoldDB" id="A0A645IAV0"/>
<comment type="caution">
    <text evidence="1">The sequence shown here is derived from an EMBL/GenBank/DDBJ whole genome shotgun (WGS) entry which is preliminary data.</text>
</comment>
<dbReference type="EMBL" id="VSSQ01105384">
    <property type="protein sequence ID" value="MPN45454.1"/>
    <property type="molecule type" value="Genomic_DNA"/>
</dbReference>
<proteinExistence type="predicted"/>
<accession>A0A645IAV0</accession>
<protein>
    <submittedName>
        <fullName evidence="1">Uncharacterized protein</fullName>
    </submittedName>
</protein>
<organism evidence="1">
    <name type="scientific">bioreactor metagenome</name>
    <dbReference type="NCBI Taxonomy" id="1076179"/>
    <lineage>
        <taxon>unclassified sequences</taxon>
        <taxon>metagenomes</taxon>
        <taxon>ecological metagenomes</taxon>
    </lineage>
</organism>
<gene>
    <name evidence="1" type="ORF">SDC9_193021</name>
</gene>